<evidence type="ECO:0000313" key="2">
    <source>
        <dbReference type="Proteomes" id="UP000002613"/>
    </source>
</evidence>
<dbReference type="GeneID" id="8778734"/>
<accession>D3RY14</accession>
<dbReference type="RefSeq" id="WP_012965720.1">
    <property type="nucleotide sequence ID" value="NC_013849.1"/>
</dbReference>
<sequence>MVKITFPESWLKRPPEVGKGIPIALLRMPKDLLKSWDLSDDSNVITIELPVDEFEFYSDVSSMERTSLQNEIQPSAIYSGTQTKSYSNTNQERVFYACEPFSENPTHVITSALGLIDPSYYSNSGQDITIYHESELYFDSQGDVIELISAFYPDNTVKVWASYFDGPDSRNLASIDVTGTLQPVKYYVTIENGEYRVYLKDTNSGQW</sequence>
<dbReference type="KEGG" id="fpl:Ferp_1221"/>
<dbReference type="AlphaFoldDB" id="D3RY14"/>
<keyword evidence="2" id="KW-1185">Reference proteome</keyword>
<evidence type="ECO:0000313" key="1">
    <source>
        <dbReference type="EMBL" id="ADC65377.1"/>
    </source>
</evidence>
<dbReference type="STRING" id="589924.Ferp_1221"/>
<dbReference type="EMBL" id="CP001899">
    <property type="protein sequence ID" value="ADC65377.1"/>
    <property type="molecule type" value="Genomic_DNA"/>
</dbReference>
<proteinExistence type="predicted"/>
<gene>
    <name evidence="1" type="ordered locus">Ferp_1221</name>
</gene>
<name>D3RY14_FERPA</name>
<protein>
    <submittedName>
        <fullName evidence="1">Uncharacterized protein</fullName>
    </submittedName>
</protein>
<organism evidence="1 2">
    <name type="scientific">Ferroglobus placidus (strain DSM 10642 / AEDII12DO)</name>
    <dbReference type="NCBI Taxonomy" id="589924"/>
    <lineage>
        <taxon>Archaea</taxon>
        <taxon>Methanobacteriati</taxon>
        <taxon>Methanobacteriota</taxon>
        <taxon>Archaeoglobi</taxon>
        <taxon>Archaeoglobales</taxon>
        <taxon>Archaeoglobaceae</taxon>
        <taxon>Ferroglobus</taxon>
    </lineage>
</organism>
<reference evidence="2" key="1">
    <citation type="submission" date="2010-02" db="EMBL/GenBank/DDBJ databases">
        <title>Complete sequence of Ferroglobus placidus DSM 10642.</title>
        <authorList>
            <consortium name="US DOE Joint Genome Institute"/>
            <person name="Lucas S."/>
            <person name="Copeland A."/>
            <person name="Lapidus A."/>
            <person name="Cheng J.-F."/>
            <person name="Bruce D."/>
            <person name="Goodwin L."/>
            <person name="Pitluck S."/>
            <person name="Saunders E."/>
            <person name="Brettin T."/>
            <person name="Detter J.C."/>
            <person name="Han C."/>
            <person name="Tapia R."/>
            <person name="Larimer F."/>
            <person name="Land M."/>
            <person name="Hauser L."/>
            <person name="Kyrpides N."/>
            <person name="Ivanova N."/>
            <person name="Holmes D."/>
            <person name="Lovley D."/>
            <person name="Kyrpides N."/>
            <person name="Anderson I.J."/>
            <person name="Woyke T."/>
        </authorList>
    </citation>
    <scope>NUCLEOTIDE SEQUENCE [LARGE SCALE GENOMIC DNA]</scope>
    <source>
        <strain evidence="2">DSM 10642 / AEDII12DO</strain>
    </source>
</reference>
<dbReference type="HOGENOM" id="CLU_1323978_0_0_2"/>
<reference evidence="1 2" key="2">
    <citation type="journal article" date="2011" name="Stand. Genomic Sci.">
        <title>Complete genome sequence of Ferroglobus placidus AEDII12DO.</title>
        <authorList>
            <person name="Anderson I."/>
            <person name="Risso C."/>
            <person name="Holmes D."/>
            <person name="Lucas S."/>
            <person name="Copeland A."/>
            <person name="Lapidus A."/>
            <person name="Cheng J.F."/>
            <person name="Bruce D."/>
            <person name="Goodwin L."/>
            <person name="Pitluck S."/>
            <person name="Saunders E."/>
            <person name="Brettin T."/>
            <person name="Detter J.C."/>
            <person name="Han C."/>
            <person name="Tapia R."/>
            <person name="Larimer F."/>
            <person name="Land M."/>
            <person name="Hauser L."/>
            <person name="Woyke T."/>
            <person name="Lovley D."/>
            <person name="Kyrpides N."/>
            <person name="Ivanova N."/>
        </authorList>
    </citation>
    <scope>NUCLEOTIDE SEQUENCE [LARGE SCALE GENOMIC DNA]</scope>
    <source>
        <strain evidence="2">DSM 10642 / AEDII12DO</strain>
    </source>
</reference>
<dbReference type="eggNOG" id="arCOG12328">
    <property type="taxonomic scope" value="Archaea"/>
</dbReference>
<dbReference type="PaxDb" id="589924-Ferp_1221"/>
<dbReference type="Proteomes" id="UP000002613">
    <property type="component" value="Chromosome"/>
</dbReference>